<evidence type="ECO:0000313" key="19">
    <source>
        <dbReference type="Proteomes" id="UP000005824"/>
    </source>
</evidence>
<dbReference type="InterPro" id="IPR001357">
    <property type="entry name" value="BRCT_dom"/>
</dbReference>
<evidence type="ECO:0000256" key="15">
    <source>
        <dbReference type="RuleBase" id="RU000618"/>
    </source>
</evidence>
<dbReference type="InParanoid" id="B4DB60"/>
<dbReference type="Gene3D" id="3.40.50.10190">
    <property type="entry name" value="BRCT domain"/>
    <property type="match status" value="1"/>
</dbReference>
<dbReference type="PROSITE" id="PS50172">
    <property type="entry name" value="BRCT"/>
    <property type="match status" value="1"/>
</dbReference>
<feature type="active site" description="N6-AMP-lysine intermediate" evidence="14">
    <location>
        <position position="14"/>
    </location>
</feature>
<feature type="binding site" evidence="14">
    <location>
        <position position="35"/>
    </location>
    <ligand>
        <name>NAD(+)</name>
        <dbReference type="ChEBI" id="CHEBI:57540"/>
    </ligand>
</feature>
<feature type="binding site" evidence="14">
    <location>
        <position position="72"/>
    </location>
    <ligand>
        <name>NAD(+)</name>
        <dbReference type="ChEBI" id="CHEBI:57540"/>
    </ligand>
</feature>
<dbReference type="Pfam" id="PF03120">
    <property type="entry name" value="OB_DNA_ligase"/>
    <property type="match status" value="1"/>
</dbReference>
<keyword evidence="14" id="KW-0464">Manganese</keyword>
<keyword evidence="6 14" id="KW-0479">Metal-binding</keyword>
<evidence type="ECO:0000256" key="14">
    <source>
        <dbReference type="HAMAP-Rule" id="MF_01588"/>
    </source>
</evidence>
<evidence type="ECO:0000256" key="12">
    <source>
        <dbReference type="ARBA" id="ARBA00034005"/>
    </source>
</evidence>
<feature type="binding site" evidence="14">
    <location>
        <position position="12"/>
    </location>
    <ligand>
        <name>NAD(+)</name>
        <dbReference type="ChEBI" id="CHEBI:57540"/>
    </ligand>
</feature>
<dbReference type="AlphaFoldDB" id="B4DB60"/>
<feature type="binding site" evidence="14">
    <location>
        <position position="329"/>
    </location>
    <ligand>
        <name>Zn(2+)</name>
        <dbReference type="ChEBI" id="CHEBI:29105"/>
    </ligand>
</feature>
<keyword evidence="9 14" id="KW-0460">Magnesium</keyword>
<dbReference type="PROSITE" id="PS01056">
    <property type="entry name" value="DNA_LIGASE_N2"/>
    <property type="match status" value="1"/>
</dbReference>
<feature type="binding site" evidence="14">
    <location>
        <position position="324"/>
    </location>
    <ligand>
        <name>Zn(2+)</name>
        <dbReference type="ChEBI" id="CHEBI:29105"/>
    </ligand>
</feature>
<dbReference type="STRING" id="497964.CfE428DRAFT_6151"/>
<dbReference type="Gene3D" id="2.40.50.140">
    <property type="entry name" value="Nucleic acid-binding proteins"/>
    <property type="match status" value="1"/>
</dbReference>
<feature type="binding site" evidence="14">
    <location>
        <position position="212"/>
    </location>
    <ligand>
        <name>NAD(+)</name>
        <dbReference type="ChEBI" id="CHEBI:57540"/>
    </ligand>
</feature>
<dbReference type="EMBL" id="ABVL01000035">
    <property type="protein sequence ID" value="EDY16338.1"/>
    <property type="molecule type" value="Genomic_DNA"/>
</dbReference>
<feature type="binding site" evidence="14">
    <location>
        <position position="188"/>
    </location>
    <ligand>
        <name>NAD(+)</name>
        <dbReference type="ChEBI" id="CHEBI:57540"/>
    </ligand>
</feature>
<evidence type="ECO:0000256" key="16">
    <source>
        <dbReference type="SAM" id="MobiDB-lite"/>
    </source>
</evidence>
<evidence type="ECO:0000256" key="13">
    <source>
        <dbReference type="ARBA" id="ARBA00060881"/>
    </source>
</evidence>
<comment type="caution">
    <text evidence="18">The sequence shown here is derived from an EMBL/GenBank/DDBJ whole genome shotgun (WGS) entry which is preliminary data.</text>
</comment>
<dbReference type="PROSITE" id="PS01055">
    <property type="entry name" value="DNA_LIGASE_N1"/>
    <property type="match status" value="1"/>
</dbReference>
<proteinExistence type="inferred from homology"/>
<dbReference type="GO" id="GO:0006281">
    <property type="term" value="P:DNA repair"/>
    <property type="evidence" value="ECO:0007669"/>
    <property type="project" value="UniProtKB-KW"/>
</dbReference>
<keyword evidence="7 14" id="KW-0227">DNA damage</keyword>
<evidence type="ECO:0000256" key="1">
    <source>
        <dbReference type="ARBA" id="ARBA00004067"/>
    </source>
</evidence>
<dbReference type="InterPro" id="IPR018239">
    <property type="entry name" value="DNA_ligase_AS"/>
</dbReference>
<dbReference type="NCBIfam" id="TIGR00575">
    <property type="entry name" value="dnlj"/>
    <property type="match status" value="1"/>
</dbReference>
<comment type="catalytic activity">
    <reaction evidence="12 14 15">
        <text>NAD(+) + (deoxyribonucleotide)n-3'-hydroxyl + 5'-phospho-(deoxyribonucleotide)m = (deoxyribonucleotide)n+m + AMP + beta-nicotinamide D-nucleotide.</text>
        <dbReference type="EC" id="6.5.1.2"/>
    </reaction>
</comment>
<evidence type="ECO:0000256" key="10">
    <source>
        <dbReference type="ARBA" id="ARBA00023027"/>
    </source>
</evidence>
<dbReference type="FunFam" id="2.40.50.140:FF:000012">
    <property type="entry name" value="DNA ligase"/>
    <property type="match status" value="1"/>
</dbReference>
<evidence type="ECO:0000256" key="8">
    <source>
        <dbReference type="ARBA" id="ARBA00022833"/>
    </source>
</evidence>
<dbReference type="SMART" id="SM00532">
    <property type="entry name" value="LIGANc"/>
    <property type="match status" value="1"/>
</dbReference>
<keyword evidence="11 14" id="KW-0234">DNA repair</keyword>
<dbReference type="InterPro" id="IPR012340">
    <property type="entry name" value="NA-bd_OB-fold"/>
</dbReference>
<feature type="binding site" evidence="14">
    <location>
        <position position="309"/>
    </location>
    <ligand>
        <name>Zn(2+)</name>
        <dbReference type="ChEBI" id="CHEBI:29105"/>
    </ligand>
</feature>
<evidence type="ECO:0000259" key="17">
    <source>
        <dbReference type="PROSITE" id="PS50172"/>
    </source>
</evidence>
<dbReference type="NCBIfam" id="NF005932">
    <property type="entry name" value="PRK07956.1"/>
    <property type="match status" value="1"/>
</dbReference>
<keyword evidence="10 14" id="KW-0520">NAD</keyword>
<name>B4DB60_9BACT</name>
<dbReference type="SUPFAM" id="SSF56091">
    <property type="entry name" value="DNA ligase/mRNA capping enzyme, catalytic domain"/>
    <property type="match status" value="1"/>
</dbReference>
<sequence>MLPGEQLEWLVEPKVDGLAVSLLYENGVFTRGATRGDGERGDEITDNLKTLRSIPLRLHGKGAPEVLEVRGEVYLPVAGFQRIREEMIAAGEEPFANARNTAAGTLKQLDPALVAKRPLEIVLYGLGEISVDPPPTQAALLEWMKAFGLRTPKFTRVCHTAEEVMKAIDELDSIRDGFGFETDGAVIKLNSIEQRERVGYHSRAPKWAKAWKYVSEQAETVLESITIQVGRTGVLTPVAELRPVFLRGSTISRATLHNEDEIKRKDIRIGDTVLIEKAGEVIPAVVKVVLEKRPSSAQPFPFPHECPVCHSQAKRDPNFAVWVCENVNCPAQLTRRLEYFAKRGALDIDGLGGIVADKLVERSLVRDPLDLFELKLEQLATLNLGTDDEPRVFGEKNATKVTEAIKRAKTQPLARWLHALAIPEVGEETAHDLAKHHPSLEAVRDSAMLRDVVALDRLHGEAEESNPRGKRNKDKTELEKQKLASRHAEVIAEANAAGRRLLEAGFAAPAKKKSATDADVVTVVGPVVAQAALHWFAGESGHETLKRLHHLHIAPKGATPGAGDQAFAGKTFVLTGTLEKMGRNAAAEKIRALGGNVSSSVSRKTSYVVAGPGAGSKLEDAQSLGVTVLSEDQFLKMLADSGAGTGSSNTLSDDLFGE</sequence>
<dbReference type="GO" id="GO:0003911">
    <property type="term" value="F:DNA ligase (NAD+) activity"/>
    <property type="evidence" value="ECO:0007669"/>
    <property type="project" value="UniProtKB-UniRule"/>
</dbReference>
<dbReference type="SUPFAM" id="SSF50249">
    <property type="entry name" value="Nucleic acid-binding proteins"/>
    <property type="match status" value="1"/>
</dbReference>
<dbReference type="PANTHER" id="PTHR23389">
    <property type="entry name" value="CHROMOSOME TRANSMISSION FIDELITY FACTOR 18"/>
    <property type="match status" value="1"/>
</dbReference>
<comment type="function">
    <text evidence="1 14">DNA ligase that catalyzes the formation of phosphodiester linkages between 5'-phosphoryl and 3'-hydroxyl groups in double-stranded DNA using NAD as a coenzyme and as the energy source for the reaction. It is essential for DNA replication and repair of damaged DNA.</text>
</comment>
<dbReference type="EC" id="6.5.1.2" evidence="2 14"/>
<dbReference type="InterPro" id="IPR001679">
    <property type="entry name" value="DNA_ligase"/>
</dbReference>
<dbReference type="Gene3D" id="6.20.10.30">
    <property type="match status" value="1"/>
</dbReference>
<comment type="caution">
    <text evidence="14">Lacks conserved residue(s) required for the propagation of feature annotation.</text>
</comment>
<dbReference type="SUPFAM" id="SSF52113">
    <property type="entry name" value="BRCT domain"/>
    <property type="match status" value="1"/>
</dbReference>
<dbReference type="InterPro" id="IPR033136">
    <property type="entry name" value="DNA_ligase_CS"/>
</dbReference>
<dbReference type="InterPro" id="IPR004150">
    <property type="entry name" value="NAD_DNA_ligase_OB"/>
</dbReference>
<keyword evidence="4 14" id="KW-0436">Ligase</keyword>
<evidence type="ECO:0000256" key="9">
    <source>
        <dbReference type="ARBA" id="ARBA00022842"/>
    </source>
</evidence>
<reference evidence="18 19" key="1">
    <citation type="journal article" date="2011" name="J. Bacteriol.">
        <title>Genome sequence of Chthoniobacter flavus Ellin428, an aerobic heterotrophic soil bacterium.</title>
        <authorList>
            <person name="Kant R."/>
            <person name="van Passel M.W."/>
            <person name="Palva A."/>
            <person name="Lucas S."/>
            <person name="Lapidus A."/>
            <person name="Glavina Del Rio T."/>
            <person name="Dalin E."/>
            <person name="Tice H."/>
            <person name="Bruce D."/>
            <person name="Goodwin L."/>
            <person name="Pitluck S."/>
            <person name="Larimer F.W."/>
            <person name="Land M.L."/>
            <person name="Hauser L."/>
            <person name="Sangwan P."/>
            <person name="de Vos W.M."/>
            <person name="Janssen P.H."/>
            <person name="Smidt H."/>
        </authorList>
    </citation>
    <scope>NUCLEOTIDE SEQUENCE [LARGE SCALE GENOMIC DNA]</scope>
    <source>
        <strain evidence="18 19">Ellin428</strain>
    </source>
</reference>
<dbReference type="Gene3D" id="1.10.150.20">
    <property type="entry name" value="5' to 3' exonuclease, C-terminal subdomain"/>
    <property type="match status" value="2"/>
</dbReference>
<accession>B4DB60</accession>
<keyword evidence="5 14" id="KW-0235">DNA replication</keyword>
<dbReference type="RefSeq" id="WP_006983470.1">
    <property type="nucleotide sequence ID" value="NZ_ABVL01000035.1"/>
</dbReference>
<evidence type="ECO:0000313" key="18">
    <source>
        <dbReference type="EMBL" id="EDY16338.1"/>
    </source>
</evidence>
<comment type="similarity">
    <text evidence="13 14">Belongs to the NAD-dependent DNA ligase family. LigA subfamily.</text>
</comment>
<protein>
    <recommendedName>
        <fullName evidence="3 14">DNA ligase</fullName>
        <ecNumber evidence="2 14">6.5.1.2</ecNumber>
    </recommendedName>
    <alternativeName>
        <fullName evidence="14">Polydeoxyribonucleotide synthase [NAD(+)]</fullName>
    </alternativeName>
</protein>
<dbReference type="eggNOG" id="COG0272">
    <property type="taxonomic scope" value="Bacteria"/>
</dbReference>
<feature type="compositionally biased region" description="Basic and acidic residues" evidence="16">
    <location>
        <begin position="458"/>
        <end position="467"/>
    </location>
</feature>
<dbReference type="FunCoup" id="B4DB60">
    <property type="interactions" value="422"/>
</dbReference>
<dbReference type="GO" id="GO:0005829">
    <property type="term" value="C:cytosol"/>
    <property type="evidence" value="ECO:0007669"/>
    <property type="project" value="TreeGrafter"/>
</dbReference>
<keyword evidence="8 14" id="KW-0862">Zinc</keyword>
<feature type="domain" description="BRCT" evidence="17">
    <location>
        <begin position="562"/>
        <end position="638"/>
    </location>
</feature>
<dbReference type="SUPFAM" id="SSF47781">
    <property type="entry name" value="RuvA domain 2-like"/>
    <property type="match status" value="1"/>
</dbReference>
<dbReference type="CDD" id="cd17748">
    <property type="entry name" value="BRCT_DNA_ligase_like"/>
    <property type="match status" value="1"/>
</dbReference>
<evidence type="ECO:0000256" key="3">
    <source>
        <dbReference type="ARBA" id="ARBA00013308"/>
    </source>
</evidence>
<organism evidence="18 19">
    <name type="scientific">Chthoniobacter flavus Ellin428</name>
    <dbReference type="NCBI Taxonomy" id="497964"/>
    <lineage>
        <taxon>Bacteria</taxon>
        <taxon>Pseudomonadati</taxon>
        <taxon>Verrucomicrobiota</taxon>
        <taxon>Spartobacteria</taxon>
        <taxon>Chthoniobacterales</taxon>
        <taxon>Chthoniobacteraceae</taxon>
        <taxon>Chthoniobacter</taxon>
    </lineage>
</organism>
<keyword evidence="19" id="KW-1185">Reference proteome</keyword>
<gene>
    <name evidence="14" type="primary">ligA</name>
    <name evidence="18" type="ORF">CfE428DRAFT_6151</name>
</gene>
<dbReference type="InterPro" id="IPR010994">
    <property type="entry name" value="RuvA_2-like"/>
</dbReference>
<dbReference type="Gene3D" id="3.30.470.30">
    <property type="entry name" value="DNA ligase/mRNA capping enzyme"/>
    <property type="match status" value="1"/>
</dbReference>
<dbReference type="HAMAP" id="MF_01588">
    <property type="entry name" value="DNA_ligase_A"/>
    <property type="match status" value="1"/>
</dbReference>
<feature type="region of interest" description="Disordered" evidence="16">
    <location>
        <begin position="458"/>
        <end position="482"/>
    </location>
</feature>
<dbReference type="GO" id="GO:0006260">
    <property type="term" value="P:DNA replication"/>
    <property type="evidence" value="ECO:0007669"/>
    <property type="project" value="UniProtKB-KW"/>
</dbReference>
<dbReference type="PANTHER" id="PTHR23389:SF9">
    <property type="entry name" value="DNA LIGASE"/>
    <property type="match status" value="1"/>
</dbReference>
<evidence type="ECO:0000256" key="4">
    <source>
        <dbReference type="ARBA" id="ARBA00022598"/>
    </source>
</evidence>
<evidence type="ECO:0000256" key="11">
    <source>
        <dbReference type="ARBA" id="ARBA00023204"/>
    </source>
</evidence>
<dbReference type="Proteomes" id="UP000005824">
    <property type="component" value="Unassembled WGS sequence"/>
</dbReference>
<dbReference type="InterPro" id="IPR036420">
    <property type="entry name" value="BRCT_dom_sf"/>
</dbReference>
<dbReference type="PIRSF" id="PIRSF001604">
    <property type="entry name" value="LigA"/>
    <property type="match status" value="1"/>
</dbReference>
<evidence type="ECO:0000256" key="5">
    <source>
        <dbReference type="ARBA" id="ARBA00022705"/>
    </source>
</evidence>
<dbReference type="InterPro" id="IPR013840">
    <property type="entry name" value="DNAligase_N"/>
</dbReference>
<dbReference type="Pfam" id="PF01653">
    <property type="entry name" value="DNA_ligase_aden"/>
    <property type="match status" value="1"/>
</dbReference>
<feature type="binding site" evidence="14">
    <location>
        <position position="306"/>
    </location>
    <ligand>
        <name>Zn(2+)</name>
        <dbReference type="ChEBI" id="CHEBI:29105"/>
    </ligand>
</feature>
<comment type="cofactor">
    <cofactor evidence="14">
        <name>Mg(2+)</name>
        <dbReference type="ChEBI" id="CHEBI:18420"/>
    </cofactor>
    <cofactor evidence="14">
        <name>Mn(2+)</name>
        <dbReference type="ChEBI" id="CHEBI:29035"/>
    </cofactor>
</comment>
<dbReference type="Pfam" id="PF00533">
    <property type="entry name" value="BRCT"/>
    <property type="match status" value="1"/>
</dbReference>
<evidence type="ECO:0000256" key="7">
    <source>
        <dbReference type="ARBA" id="ARBA00022763"/>
    </source>
</evidence>
<dbReference type="InterPro" id="IPR013839">
    <property type="entry name" value="DNAligase_adenylation"/>
</dbReference>
<evidence type="ECO:0000256" key="6">
    <source>
        <dbReference type="ARBA" id="ARBA00022723"/>
    </source>
</evidence>
<dbReference type="SMART" id="SM00292">
    <property type="entry name" value="BRCT"/>
    <property type="match status" value="1"/>
</dbReference>
<dbReference type="GO" id="GO:0046872">
    <property type="term" value="F:metal ion binding"/>
    <property type="evidence" value="ECO:0007669"/>
    <property type="project" value="UniProtKB-KW"/>
</dbReference>
<evidence type="ECO:0000256" key="2">
    <source>
        <dbReference type="ARBA" id="ARBA00012722"/>
    </source>
</evidence>